<comment type="caution">
    <text evidence="2">The sequence shown here is derived from an EMBL/GenBank/DDBJ whole genome shotgun (WGS) entry which is preliminary data.</text>
</comment>
<organism evidence="2 3">
    <name type="scientific">Ziziphus jujuba var. spinosa</name>
    <dbReference type="NCBI Taxonomy" id="714518"/>
    <lineage>
        <taxon>Eukaryota</taxon>
        <taxon>Viridiplantae</taxon>
        <taxon>Streptophyta</taxon>
        <taxon>Embryophyta</taxon>
        <taxon>Tracheophyta</taxon>
        <taxon>Spermatophyta</taxon>
        <taxon>Magnoliopsida</taxon>
        <taxon>eudicotyledons</taxon>
        <taxon>Gunneridae</taxon>
        <taxon>Pentapetalae</taxon>
        <taxon>rosids</taxon>
        <taxon>fabids</taxon>
        <taxon>Rosales</taxon>
        <taxon>Rhamnaceae</taxon>
        <taxon>Paliureae</taxon>
        <taxon>Ziziphus</taxon>
    </lineage>
</organism>
<proteinExistence type="inferred from homology"/>
<protein>
    <recommendedName>
        <fullName evidence="4">Auxin-responsive protein SAUR64-like</fullName>
    </recommendedName>
</protein>
<comment type="similarity">
    <text evidence="1">Belongs to the ARG7 family.</text>
</comment>
<accession>A0A978UTW5</accession>
<dbReference type="PANTHER" id="PTHR31175:SF65">
    <property type="entry name" value="AUXIN-RESPONSIVE PROTEIN SAUR66-LIKE"/>
    <property type="match status" value="1"/>
</dbReference>
<reference evidence="2" key="1">
    <citation type="journal article" date="2021" name="Front. Plant Sci.">
        <title>Chromosome-Scale Genome Assembly for Chinese Sour Jujube and Insights Into Its Genome Evolution and Domestication Signature.</title>
        <authorList>
            <person name="Shen L.-Y."/>
            <person name="Luo H."/>
            <person name="Wang X.-L."/>
            <person name="Wang X.-M."/>
            <person name="Qiu X.-J."/>
            <person name="Liu H."/>
            <person name="Zhou S.-S."/>
            <person name="Jia K.-H."/>
            <person name="Nie S."/>
            <person name="Bao Y.-T."/>
            <person name="Zhang R.-G."/>
            <person name="Yun Q.-Z."/>
            <person name="Chai Y.-H."/>
            <person name="Lu J.-Y."/>
            <person name="Li Y."/>
            <person name="Zhao S.-W."/>
            <person name="Mao J.-F."/>
            <person name="Jia S.-G."/>
            <person name="Mao Y.-M."/>
        </authorList>
    </citation>
    <scope>NUCLEOTIDE SEQUENCE</scope>
    <source>
        <strain evidence="2">AT0</strain>
        <tissue evidence="2">Leaf</tissue>
    </source>
</reference>
<dbReference type="EMBL" id="JAEACU010000009">
    <property type="protein sequence ID" value="KAH7518315.1"/>
    <property type="molecule type" value="Genomic_DNA"/>
</dbReference>
<gene>
    <name evidence="2" type="ORF">FEM48_Zijuj09G0158400</name>
</gene>
<evidence type="ECO:0000313" key="2">
    <source>
        <dbReference type="EMBL" id="KAH7518315.1"/>
    </source>
</evidence>
<name>A0A978UTW5_ZIZJJ</name>
<evidence type="ECO:0008006" key="4">
    <source>
        <dbReference type="Google" id="ProtNLM"/>
    </source>
</evidence>
<dbReference type="Pfam" id="PF02519">
    <property type="entry name" value="Auxin_inducible"/>
    <property type="match status" value="2"/>
</dbReference>
<evidence type="ECO:0000256" key="1">
    <source>
        <dbReference type="ARBA" id="ARBA00006974"/>
    </source>
</evidence>
<dbReference type="AlphaFoldDB" id="A0A978UTW5"/>
<sequence>MISPMKLINLARKWHKAASKGRKRISLPKTCSTSYVADKDHFVIYSTDQRRFVLPLAYLQSNIFLELLKKSEEDAKKLIKMARKWQKLATLSRKRILFPRNNEDLDAESTSNSSSIVEKGHFVVYTADHKRFVMPLSYLSSNILRELFKMSEEEFGLPSDRPITLPCDAIFMEYVVALIRQGATKDVEKALLKSINAGRCSSSSSYHQGFASLPLLVYGY</sequence>
<dbReference type="GO" id="GO:0009733">
    <property type="term" value="P:response to auxin"/>
    <property type="evidence" value="ECO:0007669"/>
    <property type="project" value="InterPro"/>
</dbReference>
<dbReference type="InterPro" id="IPR003676">
    <property type="entry name" value="SAUR_fam"/>
</dbReference>
<evidence type="ECO:0000313" key="3">
    <source>
        <dbReference type="Proteomes" id="UP000813462"/>
    </source>
</evidence>
<dbReference type="PANTHER" id="PTHR31175">
    <property type="entry name" value="AUXIN-RESPONSIVE FAMILY PROTEIN"/>
    <property type="match status" value="1"/>
</dbReference>
<dbReference type="Proteomes" id="UP000813462">
    <property type="component" value="Unassembled WGS sequence"/>
</dbReference>